<evidence type="ECO:0000313" key="3">
    <source>
        <dbReference type="Proteomes" id="UP000064029"/>
    </source>
</evidence>
<feature type="region of interest" description="Disordered" evidence="1">
    <location>
        <begin position="1"/>
        <end position="20"/>
    </location>
</feature>
<accession>A0A103QVP7</accession>
<protein>
    <submittedName>
        <fullName evidence="2">Uncharacterized protein</fullName>
    </submittedName>
</protein>
<dbReference type="OrthoDB" id="9946228at2"/>
<gene>
    <name evidence="2" type="ORF">WJ33_37150</name>
</gene>
<reference evidence="2 3" key="1">
    <citation type="submission" date="2015-11" db="EMBL/GenBank/DDBJ databases">
        <title>Expanding the genomic diversity of Burkholderia species for the development of highly accurate diagnostics.</title>
        <authorList>
            <person name="Sahl J."/>
            <person name="Keim P."/>
            <person name="Wagner D."/>
        </authorList>
    </citation>
    <scope>NUCLEOTIDE SEQUENCE [LARGE SCALE GENOMIC DNA]</scope>
    <source>
        <strain evidence="2 3">MSMB2036</strain>
    </source>
</reference>
<organism evidence="2 3">
    <name type="scientific">Burkholderia ubonensis</name>
    <dbReference type="NCBI Taxonomy" id="101571"/>
    <lineage>
        <taxon>Bacteria</taxon>
        <taxon>Pseudomonadati</taxon>
        <taxon>Pseudomonadota</taxon>
        <taxon>Betaproteobacteria</taxon>
        <taxon>Burkholderiales</taxon>
        <taxon>Burkholderiaceae</taxon>
        <taxon>Burkholderia</taxon>
        <taxon>Burkholderia cepacia complex</taxon>
    </lineage>
</organism>
<dbReference type="RefSeq" id="WP_059758153.1">
    <property type="nucleotide sequence ID" value="NZ_CP013414.1"/>
</dbReference>
<dbReference type="Proteomes" id="UP000064029">
    <property type="component" value="Unassembled WGS sequence"/>
</dbReference>
<feature type="compositionally biased region" description="Basic and acidic residues" evidence="1">
    <location>
        <begin position="11"/>
        <end position="20"/>
    </location>
</feature>
<name>A0A103QVP7_9BURK</name>
<dbReference type="AlphaFoldDB" id="A0A103QVP7"/>
<proteinExistence type="predicted"/>
<sequence length="64" mass="7165">METEDVQDSAPEEKQRAPALDPRIDALIEAWFRANFHDSIVSRDTATFNHVRGAVDALKKELAA</sequence>
<evidence type="ECO:0000313" key="2">
    <source>
        <dbReference type="EMBL" id="KVG56453.1"/>
    </source>
</evidence>
<comment type="caution">
    <text evidence="2">The sequence shown here is derived from an EMBL/GenBank/DDBJ whole genome shotgun (WGS) entry which is preliminary data.</text>
</comment>
<evidence type="ECO:0000256" key="1">
    <source>
        <dbReference type="SAM" id="MobiDB-lite"/>
    </source>
</evidence>
<dbReference type="EMBL" id="LOXM01000255">
    <property type="protein sequence ID" value="KVG56453.1"/>
    <property type="molecule type" value="Genomic_DNA"/>
</dbReference>